<name>A0A7L3AXR9_9AVES</name>
<dbReference type="Pfam" id="PF02197">
    <property type="entry name" value="RIIa"/>
    <property type="match status" value="1"/>
</dbReference>
<reference evidence="2 3" key="1">
    <citation type="submission" date="2019-09" db="EMBL/GenBank/DDBJ databases">
        <title>Bird 10,000 Genomes (B10K) Project - Family phase.</title>
        <authorList>
            <person name="Zhang G."/>
        </authorList>
    </citation>
    <scope>NUCLEOTIDE SEQUENCE [LARGE SCALE GENOMIC DNA]</scope>
    <source>
        <strain evidence="2">B10K-DU-003-42</strain>
        <tissue evidence="2">Mixed tissue sample</tissue>
    </source>
</reference>
<evidence type="ECO:0000313" key="3">
    <source>
        <dbReference type="Proteomes" id="UP000536260"/>
    </source>
</evidence>
<dbReference type="InterPro" id="IPR047579">
    <property type="entry name" value="DD_CABYR_SP17"/>
</dbReference>
<dbReference type="EMBL" id="VZTO01013584">
    <property type="protein sequence ID" value="NXT23656.1"/>
    <property type="molecule type" value="Genomic_DNA"/>
</dbReference>
<feature type="domain" description="RIIa" evidence="1">
    <location>
        <begin position="14"/>
        <end position="51"/>
    </location>
</feature>
<feature type="non-terminal residue" evidence="2">
    <location>
        <position position="51"/>
    </location>
</feature>
<dbReference type="Gene3D" id="1.20.890.10">
    <property type="entry name" value="cAMP-dependent protein kinase regulatory subunit, dimerization-anchoring domain"/>
    <property type="match status" value="1"/>
</dbReference>
<comment type="caution">
    <text evidence="2">The sequence shown here is derived from an EMBL/GenBank/DDBJ whole genome shotgun (WGS) entry which is preliminary data.</text>
</comment>
<dbReference type="AlphaFoldDB" id="A0A7L3AXR9"/>
<evidence type="ECO:0000313" key="2">
    <source>
        <dbReference type="EMBL" id="NXT23656.1"/>
    </source>
</evidence>
<feature type="non-terminal residue" evidence="2">
    <location>
        <position position="1"/>
    </location>
</feature>
<dbReference type="InterPro" id="IPR003117">
    <property type="entry name" value="cAMP_dep_PK_reg_su_I/II_a/b"/>
</dbReference>
<keyword evidence="3" id="KW-1185">Reference proteome</keyword>
<dbReference type="GO" id="GO:0005516">
    <property type="term" value="F:calmodulin binding"/>
    <property type="evidence" value="ECO:0007669"/>
    <property type="project" value="TreeGrafter"/>
</dbReference>
<dbReference type="SUPFAM" id="SSF47391">
    <property type="entry name" value="Dimerization-anchoring domain of cAMP-dependent PK regulatory subunit"/>
    <property type="match status" value="1"/>
</dbReference>
<dbReference type="Proteomes" id="UP000536260">
    <property type="component" value="Unassembled WGS sequence"/>
</dbReference>
<dbReference type="SMART" id="SM00394">
    <property type="entry name" value="RIIa"/>
    <property type="match status" value="1"/>
</dbReference>
<sequence>MSLPFSSTGLSPPDGFMSLLEGLALEVLRAQPTDVVDFAARYFQKLLEDRE</sequence>
<dbReference type="PANTHER" id="PTHR10699:SF11">
    <property type="entry name" value="IGLOO, ISOFORM A"/>
    <property type="match status" value="1"/>
</dbReference>
<protein>
    <submittedName>
        <fullName evidence="2">SP17 protein</fullName>
    </submittedName>
</protein>
<gene>
    <name evidence="2" type="primary">Spa17_0</name>
    <name evidence="2" type="ORF">SYRPAR_R14348</name>
</gene>
<accession>A0A7L3AXR9</accession>
<dbReference type="CDD" id="cd12100">
    <property type="entry name" value="DD_CABYR_SP17"/>
    <property type="match status" value="1"/>
</dbReference>
<evidence type="ECO:0000259" key="1">
    <source>
        <dbReference type="SMART" id="SM00394"/>
    </source>
</evidence>
<proteinExistence type="predicted"/>
<organism evidence="2 3">
    <name type="scientific">Syrrhaptes paradoxus</name>
    <name type="common">Pallas's sandgrouse</name>
    <dbReference type="NCBI Taxonomy" id="302527"/>
    <lineage>
        <taxon>Eukaryota</taxon>
        <taxon>Metazoa</taxon>
        <taxon>Chordata</taxon>
        <taxon>Craniata</taxon>
        <taxon>Vertebrata</taxon>
        <taxon>Euteleostomi</taxon>
        <taxon>Archelosauria</taxon>
        <taxon>Archosauria</taxon>
        <taxon>Dinosauria</taxon>
        <taxon>Saurischia</taxon>
        <taxon>Theropoda</taxon>
        <taxon>Coelurosauria</taxon>
        <taxon>Aves</taxon>
        <taxon>Neognathae</taxon>
        <taxon>Neoaves</taxon>
        <taxon>Columbimorphae</taxon>
        <taxon>Pterocliformes</taxon>
        <taxon>Pteroclidae</taxon>
        <taxon>Syrrhaptes</taxon>
    </lineage>
</organism>
<dbReference type="PANTHER" id="PTHR10699">
    <property type="entry name" value="NEUROMODULIN"/>
    <property type="match status" value="1"/>
</dbReference>